<dbReference type="Gene3D" id="1.10.287.70">
    <property type="match status" value="1"/>
</dbReference>
<keyword evidence="4 5" id="KW-0472">Membrane</keyword>
<evidence type="ECO:0000256" key="3">
    <source>
        <dbReference type="ARBA" id="ARBA00022989"/>
    </source>
</evidence>
<dbReference type="PANTHER" id="PTHR11003:SF335">
    <property type="entry name" value="POTASSIUM CHANNEL DOMAIN-CONTAINING PROTEIN"/>
    <property type="match status" value="1"/>
</dbReference>
<protein>
    <submittedName>
        <fullName evidence="6">Uncharacterized protein</fullName>
    </submittedName>
</protein>
<feature type="transmembrane region" description="Helical" evidence="5">
    <location>
        <begin position="39"/>
        <end position="63"/>
    </location>
</feature>
<dbReference type="GO" id="GO:0022841">
    <property type="term" value="F:potassium ion leak channel activity"/>
    <property type="evidence" value="ECO:0007669"/>
    <property type="project" value="TreeGrafter"/>
</dbReference>
<evidence type="ECO:0000313" key="7">
    <source>
        <dbReference type="Proteomes" id="UP000792457"/>
    </source>
</evidence>
<reference evidence="6" key="2">
    <citation type="submission" date="2017-10" db="EMBL/GenBank/DDBJ databases">
        <title>Ladona fulva Genome sequencing and assembly.</title>
        <authorList>
            <person name="Murali S."/>
            <person name="Richards S."/>
            <person name="Bandaranaike D."/>
            <person name="Bellair M."/>
            <person name="Blankenburg K."/>
            <person name="Chao H."/>
            <person name="Dinh H."/>
            <person name="Doddapaneni H."/>
            <person name="Dugan-Rocha S."/>
            <person name="Elkadiri S."/>
            <person name="Gnanaolivu R."/>
            <person name="Hernandez B."/>
            <person name="Skinner E."/>
            <person name="Javaid M."/>
            <person name="Lee S."/>
            <person name="Li M."/>
            <person name="Ming W."/>
            <person name="Munidasa M."/>
            <person name="Muniz J."/>
            <person name="Nguyen L."/>
            <person name="Hughes D."/>
            <person name="Osuji N."/>
            <person name="Pu L.-L."/>
            <person name="Puazo M."/>
            <person name="Qu C."/>
            <person name="Quiroz J."/>
            <person name="Raj R."/>
            <person name="Weissenberger G."/>
            <person name="Xin Y."/>
            <person name="Zou X."/>
            <person name="Han Y."/>
            <person name="Worley K."/>
            <person name="Muzny D."/>
            <person name="Gibbs R."/>
        </authorList>
    </citation>
    <scope>NUCLEOTIDE SEQUENCE</scope>
    <source>
        <strain evidence="6">Sampled in the wild</strain>
    </source>
</reference>
<comment type="caution">
    <text evidence="6">The sequence shown here is derived from an EMBL/GenBank/DDBJ whole genome shotgun (WGS) entry which is preliminary data.</text>
</comment>
<dbReference type="GO" id="GO:0005886">
    <property type="term" value="C:plasma membrane"/>
    <property type="evidence" value="ECO:0007669"/>
    <property type="project" value="TreeGrafter"/>
</dbReference>
<dbReference type="InterPro" id="IPR003280">
    <property type="entry name" value="2pore_dom_K_chnl"/>
</dbReference>
<keyword evidence="7" id="KW-1185">Reference proteome</keyword>
<keyword evidence="2 5" id="KW-0812">Transmembrane</keyword>
<evidence type="ECO:0000256" key="2">
    <source>
        <dbReference type="ARBA" id="ARBA00022692"/>
    </source>
</evidence>
<organism evidence="6 7">
    <name type="scientific">Ladona fulva</name>
    <name type="common">Scarce chaser dragonfly</name>
    <name type="synonym">Libellula fulva</name>
    <dbReference type="NCBI Taxonomy" id="123851"/>
    <lineage>
        <taxon>Eukaryota</taxon>
        <taxon>Metazoa</taxon>
        <taxon>Ecdysozoa</taxon>
        <taxon>Arthropoda</taxon>
        <taxon>Hexapoda</taxon>
        <taxon>Insecta</taxon>
        <taxon>Pterygota</taxon>
        <taxon>Palaeoptera</taxon>
        <taxon>Odonata</taxon>
        <taxon>Epiprocta</taxon>
        <taxon>Anisoptera</taxon>
        <taxon>Libelluloidea</taxon>
        <taxon>Libellulidae</taxon>
        <taxon>Ladona</taxon>
    </lineage>
</organism>
<feature type="transmembrane region" description="Helical" evidence="5">
    <location>
        <begin position="159"/>
        <end position="179"/>
    </location>
</feature>
<keyword evidence="3 5" id="KW-1133">Transmembrane helix</keyword>
<reference evidence="6" key="1">
    <citation type="submission" date="2013-04" db="EMBL/GenBank/DDBJ databases">
        <authorList>
            <person name="Qu J."/>
            <person name="Murali S.C."/>
            <person name="Bandaranaike D."/>
            <person name="Bellair M."/>
            <person name="Blankenburg K."/>
            <person name="Chao H."/>
            <person name="Dinh H."/>
            <person name="Doddapaneni H."/>
            <person name="Downs B."/>
            <person name="Dugan-Rocha S."/>
            <person name="Elkadiri S."/>
            <person name="Gnanaolivu R.D."/>
            <person name="Hernandez B."/>
            <person name="Javaid M."/>
            <person name="Jayaseelan J.C."/>
            <person name="Lee S."/>
            <person name="Li M."/>
            <person name="Ming W."/>
            <person name="Munidasa M."/>
            <person name="Muniz J."/>
            <person name="Nguyen L."/>
            <person name="Ongeri F."/>
            <person name="Osuji N."/>
            <person name="Pu L.-L."/>
            <person name="Puazo M."/>
            <person name="Qu C."/>
            <person name="Quiroz J."/>
            <person name="Raj R."/>
            <person name="Weissenberger G."/>
            <person name="Xin Y."/>
            <person name="Zou X."/>
            <person name="Han Y."/>
            <person name="Richards S."/>
            <person name="Worley K."/>
            <person name="Muzny D."/>
            <person name="Gibbs R."/>
        </authorList>
    </citation>
    <scope>NUCLEOTIDE SEQUENCE</scope>
    <source>
        <strain evidence="6">Sampled in the wild</strain>
    </source>
</reference>
<comment type="subcellular location">
    <subcellularLocation>
        <location evidence="1">Membrane</location>
        <topology evidence="1">Multi-pass membrane protein</topology>
    </subcellularLocation>
</comment>
<dbReference type="EMBL" id="KZ308365">
    <property type="protein sequence ID" value="KAG8228259.1"/>
    <property type="molecule type" value="Genomic_DNA"/>
</dbReference>
<sequence length="211" mass="23736">MVSYTPRDFTLNTAKSGLSVGEKTAFWCYNRVRDWSTKWFTHIFLLSVVMAYSVLGAAIFVAVEGPHEEQQRADIFRERQAFLKRVRDLSRGVPVQPESSQGRGPSVGVEAAGSNAVVYPLDDEAWEIEATAGLKAFEEQLYASFTLGVKDTDKKVWGFWNAVFFCGTIFTTIGEYWILFSDMYSLLIYAMHVKKGGKVPLNIAIEKISVH</sequence>
<evidence type="ECO:0000256" key="5">
    <source>
        <dbReference type="SAM" id="Phobius"/>
    </source>
</evidence>
<dbReference type="OrthoDB" id="297496at2759"/>
<proteinExistence type="predicted"/>
<dbReference type="AlphaFoldDB" id="A0A8K0P232"/>
<dbReference type="PANTHER" id="PTHR11003">
    <property type="entry name" value="POTASSIUM CHANNEL, SUBFAMILY K"/>
    <property type="match status" value="1"/>
</dbReference>
<dbReference type="GO" id="GO:0015271">
    <property type="term" value="F:outward rectifier potassium channel activity"/>
    <property type="evidence" value="ECO:0007669"/>
    <property type="project" value="TreeGrafter"/>
</dbReference>
<gene>
    <name evidence="6" type="ORF">J437_LFUL006226</name>
</gene>
<evidence type="ECO:0000313" key="6">
    <source>
        <dbReference type="EMBL" id="KAG8228259.1"/>
    </source>
</evidence>
<accession>A0A8K0P232</accession>
<evidence type="ECO:0000256" key="4">
    <source>
        <dbReference type="ARBA" id="ARBA00023136"/>
    </source>
</evidence>
<dbReference type="Proteomes" id="UP000792457">
    <property type="component" value="Unassembled WGS sequence"/>
</dbReference>
<name>A0A8K0P232_LADFU</name>
<dbReference type="SUPFAM" id="SSF81324">
    <property type="entry name" value="Voltage-gated potassium channels"/>
    <property type="match status" value="1"/>
</dbReference>
<dbReference type="GO" id="GO:0030322">
    <property type="term" value="P:stabilization of membrane potential"/>
    <property type="evidence" value="ECO:0007669"/>
    <property type="project" value="TreeGrafter"/>
</dbReference>
<evidence type="ECO:0000256" key="1">
    <source>
        <dbReference type="ARBA" id="ARBA00004141"/>
    </source>
</evidence>